<comment type="caution">
    <text evidence="2">The sequence shown here is derived from an EMBL/GenBank/DDBJ whole genome shotgun (WGS) entry which is preliminary data.</text>
</comment>
<keyword evidence="1" id="KW-0812">Transmembrane</keyword>
<feature type="transmembrane region" description="Helical" evidence="1">
    <location>
        <begin position="119"/>
        <end position="139"/>
    </location>
</feature>
<evidence type="ECO:0000313" key="3">
    <source>
        <dbReference type="Proteomes" id="UP000179807"/>
    </source>
</evidence>
<dbReference type="Proteomes" id="UP000179807">
    <property type="component" value="Unassembled WGS sequence"/>
</dbReference>
<dbReference type="SUPFAM" id="SSF103481">
    <property type="entry name" value="Multidrug resistance efflux transporter EmrE"/>
    <property type="match status" value="1"/>
</dbReference>
<protein>
    <submittedName>
        <fullName evidence="2">Solute carrier family 35 member F6</fullName>
    </submittedName>
</protein>
<accession>A0A1J4JK42</accession>
<keyword evidence="1" id="KW-0472">Membrane</keyword>
<feature type="transmembrane region" description="Helical" evidence="1">
    <location>
        <begin position="185"/>
        <end position="204"/>
    </location>
</feature>
<feature type="transmembrane region" description="Helical" evidence="1">
    <location>
        <begin position="88"/>
        <end position="107"/>
    </location>
</feature>
<dbReference type="PANTHER" id="PTHR13146">
    <property type="match status" value="1"/>
</dbReference>
<reference evidence="2" key="1">
    <citation type="submission" date="2016-10" db="EMBL/GenBank/DDBJ databases">
        <authorList>
            <person name="Benchimol M."/>
            <person name="Almeida L.G."/>
            <person name="Vasconcelos A.T."/>
            <person name="Perreira-Neves A."/>
            <person name="Rosa I.A."/>
            <person name="Tasca T."/>
            <person name="Bogo M.R."/>
            <person name="de Souza W."/>
        </authorList>
    </citation>
    <scope>NUCLEOTIDE SEQUENCE [LARGE SCALE GENOMIC DNA]</scope>
    <source>
        <strain evidence="2">K</strain>
    </source>
</reference>
<keyword evidence="1" id="KW-1133">Transmembrane helix</keyword>
<proteinExistence type="predicted"/>
<dbReference type="VEuPathDB" id="TrichDB:TRFO_35808"/>
<dbReference type="PANTHER" id="PTHR13146:SF6">
    <property type="entry name" value="THH1_TOM1_TOM3 DOMAIN-CONTAINING PROTEIN"/>
    <property type="match status" value="1"/>
</dbReference>
<name>A0A1J4JK42_9EUKA</name>
<dbReference type="GO" id="GO:0016020">
    <property type="term" value="C:membrane"/>
    <property type="evidence" value="ECO:0007669"/>
    <property type="project" value="TreeGrafter"/>
</dbReference>
<feature type="transmembrane region" description="Helical" evidence="1">
    <location>
        <begin position="305"/>
        <end position="325"/>
    </location>
</feature>
<gene>
    <name evidence="2" type="ORF">TRFO_35808</name>
</gene>
<dbReference type="EMBL" id="MLAK01001087">
    <property type="protein sequence ID" value="OHS97899.1"/>
    <property type="molecule type" value="Genomic_DNA"/>
</dbReference>
<dbReference type="GeneID" id="94845174"/>
<evidence type="ECO:0000256" key="1">
    <source>
        <dbReference type="SAM" id="Phobius"/>
    </source>
</evidence>
<organism evidence="2 3">
    <name type="scientific">Tritrichomonas foetus</name>
    <dbReference type="NCBI Taxonomy" id="1144522"/>
    <lineage>
        <taxon>Eukaryota</taxon>
        <taxon>Metamonada</taxon>
        <taxon>Parabasalia</taxon>
        <taxon>Tritrichomonadida</taxon>
        <taxon>Tritrichomonadidae</taxon>
        <taxon>Tritrichomonas</taxon>
    </lineage>
</organism>
<feature type="transmembrane region" description="Helical" evidence="1">
    <location>
        <begin position="216"/>
        <end position="243"/>
    </location>
</feature>
<dbReference type="OrthoDB" id="29773at2759"/>
<dbReference type="RefSeq" id="XP_068351036.1">
    <property type="nucleotide sequence ID" value="XM_068510470.1"/>
</dbReference>
<feature type="transmembrane region" description="Helical" evidence="1">
    <location>
        <begin position="146"/>
        <end position="165"/>
    </location>
</feature>
<dbReference type="InterPro" id="IPR037185">
    <property type="entry name" value="EmrE-like"/>
</dbReference>
<evidence type="ECO:0000313" key="2">
    <source>
        <dbReference type="EMBL" id="OHS97899.1"/>
    </source>
</evidence>
<keyword evidence="3" id="KW-1185">Reference proteome</keyword>
<sequence length="361" mass="40399">MDRNTSNSHRQKLVGRLGAFFLLFFGTISSVTSKVQLTIPSHGYAGIIHYFEKPGMQVFVMFFGMIFALPVGTCWGPNGPMDLKKFSLYQWVIPVLNSVCATVAIFINTVGLARINVSIFMMLRGSLSIFSTLFSIIFLRKKFYHYQWLGIVMTIISLVIVGVAGVLMSDNTKENDDRFTWVDRLFGVLIVLVAQIIQGWQLVFDEYMTQHLKLPVMLVVGMEGIWGCLIMIFIAFPFCFIIPGKDPSPFGGSLENVYDSLLMIGNSSTILAITLVSCFAIGCFDIAGMTVTATMSSVHRTIFEALRTLTTWAVMLFIGLFSSSFGEHWCNWSWLELGGFALLVCSSLIFNGVIHLPFFKY</sequence>
<feature type="transmembrane region" description="Helical" evidence="1">
    <location>
        <begin position="337"/>
        <end position="359"/>
    </location>
</feature>
<feature type="transmembrane region" description="Helical" evidence="1">
    <location>
        <begin position="263"/>
        <end position="284"/>
    </location>
</feature>
<dbReference type="AlphaFoldDB" id="A0A1J4JK42"/>
<feature type="transmembrane region" description="Helical" evidence="1">
    <location>
        <begin position="57"/>
        <end position="76"/>
    </location>
</feature>